<organism evidence="1 2">
    <name type="scientific">Mycobacterium attenuatum</name>
    <dbReference type="NCBI Taxonomy" id="2341086"/>
    <lineage>
        <taxon>Bacteria</taxon>
        <taxon>Bacillati</taxon>
        <taxon>Actinomycetota</taxon>
        <taxon>Actinomycetes</taxon>
        <taxon>Mycobacteriales</taxon>
        <taxon>Mycobacteriaceae</taxon>
        <taxon>Mycobacterium</taxon>
    </lineage>
</organism>
<dbReference type="Proteomes" id="UP000273307">
    <property type="component" value="Unassembled WGS sequence"/>
</dbReference>
<gene>
    <name evidence="1" type="ORF">LAUMK136_01262</name>
</gene>
<dbReference type="AlphaFoldDB" id="A0A498PTD6"/>
<accession>A0A498PTD6</accession>
<reference evidence="1 2" key="1">
    <citation type="submission" date="2018-09" db="EMBL/GenBank/DDBJ databases">
        <authorList>
            <person name="Tagini F."/>
        </authorList>
    </citation>
    <scope>NUCLEOTIDE SEQUENCE [LARGE SCALE GENOMIC DNA]</scope>
    <source>
        <strain evidence="1 2">MK136</strain>
    </source>
</reference>
<proteinExistence type="predicted"/>
<protein>
    <submittedName>
        <fullName evidence="1">Uncharacterized protein</fullName>
    </submittedName>
</protein>
<sequence>MDFGCLLGDVLVADPGRQGGWVSQLAAWMQCAYEKNCRALAQEIGVFFTATTAEQSDAAQVFTHLIAAVQEYFGRRGSSTQLAGLLEGLCTGPSFPATCLGL</sequence>
<evidence type="ECO:0000313" key="1">
    <source>
        <dbReference type="EMBL" id="VBA36093.1"/>
    </source>
</evidence>
<keyword evidence="2" id="KW-1185">Reference proteome</keyword>
<name>A0A498PTD6_9MYCO</name>
<dbReference type="EMBL" id="UPHP01000032">
    <property type="protein sequence ID" value="VBA36093.1"/>
    <property type="molecule type" value="Genomic_DNA"/>
</dbReference>
<evidence type="ECO:0000313" key="2">
    <source>
        <dbReference type="Proteomes" id="UP000273307"/>
    </source>
</evidence>